<evidence type="ECO:0000256" key="6">
    <source>
        <dbReference type="ARBA" id="ARBA00022777"/>
    </source>
</evidence>
<dbReference type="SUPFAM" id="SSF47384">
    <property type="entry name" value="Homodimeric domain of signal transducing histidine kinase"/>
    <property type="match status" value="1"/>
</dbReference>
<keyword evidence="5" id="KW-0808">Transferase</keyword>
<dbReference type="Gene3D" id="3.20.20.450">
    <property type="entry name" value="EAL domain"/>
    <property type="match status" value="1"/>
</dbReference>
<comment type="catalytic activity">
    <reaction evidence="1">
        <text>ATP + protein L-histidine = ADP + protein N-phospho-L-histidine.</text>
        <dbReference type="EC" id="2.7.13.3"/>
    </reaction>
</comment>
<dbReference type="SUPFAM" id="SSF141868">
    <property type="entry name" value="EAL domain-like"/>
    <property type="match status" value="1"/>
</dbReference>
<evidence type="ECO:0000313" key="18">
    <source>
        <dbReference type="Proteomes" id="UP001524569"/>
    </source>
</evidence>
<evidence type="ECO:0000256" key="5">
    <source>
        <dbReference type="ARBA" id="ARBA00022679"/>
    </source>
</evidence>
<dbReference type="InterPro" id="IPR043128">
    <property type="entry name" value="Rev_trsase/Diguanyl_cyclase"/>
</dbReference>
<dbReference type="SMART" id="SM00052">
    <property type="entry name" value="EAL"/>
    <property type="match status" value="1"/>
</dbReference>
<evidence type="ECO:0000256" key="9">
    <source>
        <dbReference type="PROSITE-ProRule" id="PRU00169"/>
    </source>
</evidence>
<proteinExistence type="predicted"/>
<dbReference type="CDD" id="cd01949">
    <property type="entry name" value="GGDEF"/>
    <property type="match status" value="1"/>
</dbReference>
<dbReference type="PROSITE" id="PS50885">
    <property type="entry name" value="HAMP"/>
    <property type="match status" value="1"/>
</dbReference>
<dbReference type="Gene3D" id="3.40.50.2300">
    <property type="match status" value="2"/>
</dbReference>
<dbReference type="InterPro" id="IPR003660">
    <property type="entry name" value="HAMP_dom"/>
</dbReference>
<evidence type="ECO:0000259" key="11">
    <source>
        <dbReference type="PROSITE" id="PS50109"/>
    </source>
</evidence>
<dbReference type="EC" id="2.7.13.3" evidence="3"/>
<dbReference type="InterPro" id="IPR036890">
    <property type="entry name" value="HATPase_C_sf"/>
</dbReference>
<keyword evidence="4 9" id="KW-0597">Phosphoprotein</keyword>
<evidence type="ECO:0000256" key="8">
    <source>
        <dbReference type="PROSITE-ProRule" id="PRU00110"/>
    </source>
</evidence>
<dbReference type="CDD" id="cd01948">
    <property type="entry name" value="EAL"/>
    <property type="match status" value="1"/>
</dbReference>
<feature type="domain" description="HAMP" evidence="14">
    <location>
        <begin position="204"/>
        <end position="256"/>
    </location>
</feature>
<dbReference type="RefSeq" id="WP_256611935.1">
    <property type="nucleotide sequence ID" value="NZ_JANIBM010000025.1"/>
</dbReference>
<keyword evidence="7" id="KW-0902">Two-component regulatory system</keyword>
<dbReference type="Pfam" id="PF02518">
    <property type="entry name" value="HATPase_c"/>
    <property type="match status" value="1"/>
</dbReference>
<dbReference type="Gene3D" id="3.30.565.10">
    <property type="entry name" value="Histidine kinase-like ATPase, C-terminal domain"/>
    <property type="match status" value="1"/>
</dbReference>
<dbReference type="InterPro" id="IPR004358">
    <property type="entry name" value="Sig_transdc_His_kin-like_C"/>
</dbReference>
<dbReference type="SMART" id="SM00387">
    <property type="entry name" value="HATPase_c"/>
    <property type="match status" value="1"/>
</dbReference>
<feature type="domain" description="Response regulatory" evidence="12">
    <location>
        <begin position="922"/>
        <end position="1038"/>
    </location>
</feature>
<evidence type="ECO:0000259" key="16">
    <source>
        <dbReference type="PROSITE" id="PS50894"/>
    </source>
</evidence>
<dbReference type="PROSITE" id="PS50110">
    <property type="entry name" value="RESPONSE_REGULATORY"/>
    <property type="match status" value="2"/>
</dbReference>
<dbReference type="SMART" id="SM00388">
    <property type="entry name" value="HisKA"/>
    <property type="match status" value="1"/>
</dbReference>
<dbReference type="PANTHER" id="PTHR45339:SF5">
    <property type="entry name" value="HISTIDINE KINASE"/>
    <property type="match status" value="1"/>
</dbReference>
<dbReference type="Gene3D" id="6.10.340.10">
    <property type="match status" value="1"/>
</dbReference>
<dbReference type="PANTHER" id="PTHR45339">
    <property type="entry name" value="HYBRID SIGNAL TRANSDUCTION HISTIDINE KINASE J"/>
    <property type="match status" value="1"/>
</dbReference>
<dbReference type="PROSITE" id="PS50883">
    <property type="entry name" value="EAL"/>
    <property type="match status" value="1"/>
</dbReference>
<keyword evidence="6" id="KW-0418">Kinase</keyword>
<accession>A0ABT1UK52</accession>
<dbReference type="NCBIfam" id="TIGR00254">
    <property type="entry name" value="GGDEF"/>
    <property type="match status" value="1"/>
</dbReference>
<protein>
    <recommendedName>
        <fullName evidence="3">histidine kinase</fullName>
        <ecNumber evidence="3">2.7.13.3</ecNumber>
    </recommendedName>
</protein>
<evidence type="ECO:0000256" key="3">
    <source>
        <dbReference type="ARBA" id="ARBA00012438"/>
    </source>
</evidence>
<dbReference type="Pfam" id="PF00672">
    <property type="entry name" value="HAMP"/>
    <property type="match status" value="1"/>
</dbReference>
<feature type="domain" description="EAL" evidence="13">
    <location>
        <begin position="1222"/>
        <end position="1476"/>
    </location>
</feature>
<evidence type="ECO:0000259" key="14">
    <source>
        <dbReference type="PROSITE" id="PS50885"/>
    </source>
</evidence>
<evidence type="ECO:0000259" key="15">
    <source>
        <dbReference type="PROSITE" id="PS50887"/>
    </source>
</evidence>
<dbReference type="Pfam" id="PF01627">
    <property type="entry name" value="Hpt"/>
    <property type="match status" value="1"/>
</dbReference>
<dbReference type="InterPro" id="IPR003661">
    <property type="entry name" value="HisK_dim/P_dom"/>
</dbReference>
<dbReference type="PRINTS" id="PR00344">
    <property type="entry name" value="BCTRLSENSOR"/>
</dbReference>
<keyword evidence="10" id="KW-0472">Membrane</keyword>
<keyword evidence="10" id="KW-0812">Transmembrane</keyword>
<dbReference type="SUPFAM" id="SSF52172">
    <property type="entry name" value="CheY-like"/>
    <property type="match status" value="2"/>
</dbReference>
<evidence type="ECO:0000256" key="1">
    <source>
        <dbReference type="ARBA" id="ARBA00000085"/>
    </source>
</evidence>
<dbReference type="Gene3D" id="3.30.70.270">
    <property type="match status" value="1"/>
</dbReference>
<dbReference type="SMART" id="SM00073">
    <property type="entry name" value="HPT"/>
    <property type="match status" value="1"/>
</dbReference>
<dbReference type="InterPro" id="IPR008207">
    <property type="entry name" value="Sig_transdc_His_kin_Hpt_dom"/>
</dbReference>
<dbReference type="InterPro" id="IPR029787">
    <property type="entry name" value="Nucleotide_cyclase"/>
</dbReference>
<dbReference type="SMART" id="SM00267">
    <property type="entry name" value="GGDEF"/>
    <property type="match status" value="1"/>
</dbReference>
<keyword evidence="10" id="KW-1133">Transmembrane helix</keyword>
<reference evidence="17 18" key="1">
    <citation type="submission" date="2022-07" db="EMBL/GenBank/DDBJ databases">
        <title>Methylomonas rivi sp. nov., Methylomonas rosea sp. nov., Methylomonas aureus sp. nov. and Methylomonas subterranea sp. nov., four novel methanotrophs isolated from a freshwater creek and the deep terrestrial subsurface.</title>
        <authorList>
            <person name="Abin C."/>
            <person name="Sankaranarayanan K."/>
            <person name="Garner C."/>
            <person name="Sindelar R."/>
            <person name="Kotary K."/>
            <person name="Garner R."/>
            <person name="Barclay S."/>
            <person name="Lawson P."/>
            <person name="Krumholz L."/>
        </authorList>
    </citation>
    <scope>NUCLEOTIDE SEQUENCE [LARGE SCALE GENOMIC DNA]</scope>
    <source>
        <strain evidence="17 18">SURF-1</strain>
    </source>
</reference>
<dbReference type="Pfam" id="PF00990">
    <property type="entry name" value="GGDEF"/>
    <property type="match status" value="1"/>
</dbReference>
<sequence>MASLARFRLGRTSFLQQLTVTFTCGLLVISLVSSFGISELSYGVVRDKWLAQGRQSTEVFAAQSALALLYASRENADEPARRFLDSPDVLGVAIYNTNREALLELGESTQPVGATAAVWPETLQLVEETEQAWFFAAPVFARSGGERASPFEAQTPGPELIGYVRVAIGKQSLLAMKRQIQCVTLLVSGGAALVFFVFLLAMARRLTLPIQQLAKRMGRASAGEKNVRARLSGPRDITDMGAAFNTMMQVLETREQLLEQARDKALESARLKGEFAANVSHELRTPLNAVLGMLELLQDMGLTPKQLEYSIVARNAGESLLKLIEDILDFSRIEAGMLKCQPTDFVLHETLEEVVELMAAQARRKNLQLSYKIGERIPAVLHGEAGRVRQVLINLVGNALKFTERGVIELSVEAEPTGQDSLMLRFSVADTGLGIPAAVQERIFDAFVQADGSSTRHHEGAGLGLAICRQLVQLMGGRIGVDSRPGHGSRFWFSVPFATPRGSATLAAARREYFADLRILLVTDNEQTRSFLTGHFDAWQIAYQHSGCGSRIGELLQVAHGQGQAYRCLVVDVEDAAGCEWIEGIGAAALAGTSIILLHDTGFESRIDAVPNLAARLAKPIKPVDLYDVLLSAGCGRNATAGADPQAAAAEPDLALNVLVVEDNRAGQMVAAGMLERLGCRYQIAASGAEALERVECAAFDVVLMDCHMPGIDGFEATRSIRTLPGAPGRVPIIAMTANALRGDEELCRSAGMDDFLAKPIKLKALRQKLLDYTENRRLPLAEASEAAPAPAGAEPATLDHEALSQLHEEIGAAYAKMVRYFLEDAPPQIAQIGQAVRDADLGSLRELAHGLKGAARNLGAEKLAEIARQLEMAAESGALAADADRMAEGLLGEFRTLERLLLAEIEIRPAGEHPLVPNGPRVLVADDDRVMRAALQDILQQDGYTVDLAVTGRQAVALCARQMADLILMDAMMPEMDGFAACKAIRALPHGAEVPILMITALENEHSVELAFSTGANDFIPKPIHFTVLRKRIAHLLKASQSQRSLNRLAYHDPLTNLPNRVQFMERLNRVLAKPAAVPAQHAVLFLDLDRFKLTNDTMGHDVGDLMLKAAAERIQACVRREDMVSRFGGDEFILLLEHIGNPQDAAAVAQKICNAIAKPFALMGQEFYISSSIGISLYPYDGKDSGLLVKHADTAMYRAKEQGNTFCFYEQSMEFAVSSKLRLESDLRRALQRREFFLHYQPQIDLDSGRVIGAEALIRWRHPELGMISPDQFIPVAEEIGLIEEIGAWVLREACRQNRFWQQNGHPPFVIAVNVSAKQLDREDFAEQVIAILHESGLAAEYLELELTESLFIRNPEQKREILARLKAAGMQISIDDFGTGYSSLNQLKHFVFDKLKIDKSFVANIMHDEDAAAIVRVIISIAGILKFEVIAEGVETAEQAGYLRQNHCKQAQGYLFGKPMPADEFSALIGRASDRG</sequence>
<dbReference type="Pfam" id="PF00072">
    <property type="entry name" value="Response_reg"/>
    <property type="match status" value="2"/>
</dbReference>
<dbReference type="InterPro" id="IPR005467">
    <property type="entry name" value="His_kinase_dom"/>
</dbReference>
<evidence type="ECO:0000256" key="2">
    <source>
        <dbReference type="ARBA" id="ARBA00004370"/>
    </source>
</evidence>
<evidence type="ECO:0000256" key="4">
    <source>
        <dbReference type="ARBA" id="ARBA00022553"/>
    </source>
</evidence>
<dbReference type="Proteomes" id="UP001524569">
    <property type="component" value="Unassembled WGS sequence"/>
</dbReference>
<feature type="domain" description="Response regulatory" evidence="12">
    <location>
        <begin position="657"/>
        <end position="774"/>
    </location>
</feature>
<dbReference type="SUPFAM" id="SSF55073">
    <property type="entry name" value="Nucleotide cyclase"/>
    <property type="match status" value="1"/>
</dbReference>
<dbReference type="CDD" id="cd17546">
    <property type="entry name" value="REC_hyHK_CKI1_RcsC-like"/>
    <property type="match status" value="1"/>
</dbReference>
<feature type="modified residue" description="4-aspartylphosphate" evidence="9">
    <location>
        <position position="706"/>
    </location>
</feature>
<dbReference type="Pfam" id="PF00563">
    <property type="entry name" value="EAL"/>
    <property type="match status" value="1"/>
</dbReference>
<dbReference type="SMART" id="SM00448">
    <property type="entry name" value="REC"/>
    <property type="match status" value="2"/>
</dbReference>
<dbReference type="EMBL" id="JANIBM010000025">
    <property type="protein sequence ID" value="MCQ8182609.1"/>
    <property type="molecule type" value="Genomic_DNA"/>
</dbReference>
<dbReference type="CDD" id="cd16922">
    <property type="entry name" value="HATPase_EvgS-ArcB-TorS-like"/>
    <property type="match status" value="1"/>
</dbReference>
<evidence type="ECO:0000259" key="12">
    <source>
        <dbReference type="PROSITE" id="PS50110"/>
    </source>
</evidence>
<dbReference type="SUPFAM" id="SSF55874">
    <property type="entry name" value="ATPase domain of HSP90 chaperone/DNA topoisomerase II/histidine kinase"/>
    <property type="match status" value="1"/>
</dbReference>
<dbReference type="InterPro" id="IPR035919">
    <property type="entry name" value="EAL_sf"/>
</dbReference>
<comment type="caution">
    <text evidence="17">The sequence shown here is derived from an EMBL/GenBank/DDBJ whole genome shotgun (WGS) entry which is preliminary data.</text>
</comment>
<dbReference type="CDD" id="cd00088">
    <property type="entry name" value="HPT"/>
    <property type="match status" value="1"/>
</dbReference>
<feature type="transmembrane region" description="Helical" evidence="10">
    <location>
        <begin position="20"/>
        <end position="45"/>
    </location>
</feature>
<feature type="domain" description="Histidine kinase" evidence="11">
    <location>
        <begin position="278"/>
        <end position="499"/>
    </location>
</feature>
<dbReference type="SMART" id="SM00304">
    <property type="entry name" value="HAMP"/>
    <property type="match status" value="1"/>
</dbReference>
<evidence type="ECO:0000259" key="13">
    <source>
        <dbReference type="PROSITE" id="PS50883"/>
    </source>
</evidence>
<dbReference type="InterPro" id="IPR003594">
    <property type="entry name" value="HATPase_dom"/>
</dbReference>
<name>A0ABT1UK52_9GAMM</name>
<dbReference type="Pfam" id="PF00512">
    <property type="entry name" value="HisKA"/>
    <property type="match status" value="1"/>
</dbReference>
<gene>
    <name evidence="17" type="ORF">NP603_15915</name>
</gene>
<organism evidence="17 18">
    <name type="scientific">Methylomonas aurea</name>
    <dbReference type="NCBI Taxonomy" id="2952224"/>
    <lineage>
        <taxon>Bacteria</taxon>
        <taxon>Pseudomonadati</taxon>
        <taxon>Pseudomonadota</taxon>
        <taxon>Gammaproteobacteria</taxon>
        <taxon>Methylococcales</taxon>
        <taxon>Methylococcaceae</taxon>
        <taxon>Methylomonas</taxon>
    </lineage>
</organism>
<dbReference type="CDD" id="cd06225">
    <property type="entry name" value="HAMP"/>
    <property type="match status" value="1"/>
</dbReference>
<dbReference type="SUPFAM" id="SSF47226">
    <property type="entry name" value="Histidine-containing phosphotransfer domain, HPT domain"/>
    <property type="match status" value="1"/>
</dbReference>
<evidence type="ECO:0000313" key="17">
    <source>
        <dbReference type="EMBL" id="MCQ8182609.1"/>
    </source>
</evidence>
<dbReference type="Gene3D" id="1.20.120.160">
    <property type="entry name" value="HPT domain"/>
    <property type="match status" value="1"/>
</dbReference>
<dbReference type="InterPro" id="IPR036097">
    <property type="entry name" value="HisK_dim/P_sf"/>
</dbReference>
<feature type="modified residue" description="Phosphohistidine" evidence="8">
    <location>
        <position position="850"/>
    </location>
</feature>
<dbReference type="PROSITE" id="PS50887">
    <property type="entry name" value="GGDEF"/>
    <property type="match status" value="1"/>
</dbReference>
<keyword evidence="18" id="KW-1185">Reference proteome</keyword>
<feature type="modified residue" description="4-aspartylphosphate" evidence="9">
    <location>
        <position position="971"/>
    </location>
</feature>
<evidence type="ECO:0000256" key="10">
    <source>
        <dbReference type="SAM" id="Phobius"/>
    </source>
</evidence>
<dbReference type="InterPro" id="IPR036641">
    <property type="entry name" value="HPT_dom_sf"/>
</dbReference>
<feature type="domain" description="GGDEF" evidence="15">
    <location>
        <begin position="1081"/>
        <end position="1213"/>
    </location>
</feature>
<dbReference type="InterPro" id="IPR000160">
    <property type="entry name" value="GGDEF_dom"/>
</dbReference>
<feature type="transmembrane region" description="Helical" evidence="10">
    <location>
        <begin position="180"/>
        <end position="203"/>
    </location>
</feature>
<dbReference type="PROSITE" id="PS50894">
    <property type="entry name" value="HPT"/>
    <property type="match status" value="1"/>
</dbReference>
<dbReference type="Gene3D" id="1.10.287.130">
    <property type="match status" value="1"/>
</dbReference>
<dbReference type="CDD" id="cd00082">
    <property type="entry name" value="HisKA"/>
    <property type="match status" value="1"/>
</dbReference>
<dbReference type="InterPro" id="IPR001789">
    <property type="entry name" value="Sig_transdc_resp-reg_receiver"/>
</dbReference>
<feature type="domain" description="HPt" evidence="16">
    <location>
        <begin position="811"/>
        <end position="905"/>
    </location>
</feature>
<evidence type="ECO:0000256" key="7">
    <source>
        <dbReference type="ARBA" id="ARBA00023012"/>
    </source>
</evidence>
<dbReference type="InterPro" id="IPR001633">
    <property type="entry name" value="EAL_dom"/>
</dbReference>
<dbReference type="PROSITE" id="PS50109">
    <property type="entry name" value="HIS_KIN"/>
    <property type="match status" value="1"/>
</dbReference>
<comment type="subcellular location">
    <subcellularLocation>
        <location evidence="2">Membrane</location>
    </subcellularLocation>
</comment>
<dbReference type="InterPro" id="IPR011006">
    <property type="entry name" value="CheY-like_superfamily"/>
</dbReference>